<dbReference type="Proteomes" id="UP001596512">
    <property type="component" value="Unassembled WGS sequence"/>
</dbReference>
<gene>
    <name evidence="1" type="ORF">ACFQV2_06155</name>
</gene>
<sequence>MARLEWVPDTDVPVEALDVSELDTDEVRTALDRLVTGVVQPMGLLVDNVDQAVEPADVVEQALRPLASNP</sequence>
<organism evidence="1 2">
    <name type="scientific">Actinokineospora soli</name>
    <dbReference type="NCBI Taxonomy" id="1048753"/>
    <lineage>
        <taxon>Bacteria</taxon>
        <taxon>Bacillati</taxon>
        <taxon>Actinomycetota</taxon>
        <taxon>Actinomycetes</taxon>
        <taxon>Pseudonocardiales</taxon>
        <taxon>Pseudonocardiaceae</taxon>
        <taxon>Actinokineospora</taxon>
    </lineage>
</organism>
<keyword evidence="2" id="KW-1185">Reference proteome</keyword>
<evidence type="ECO:0008006" key="3">
    <source>
        <dbReference type="Google" id="ProtNLM"/>
    </source>
</evidence>
<accession>A0ABW2THM6</accession>
<proteinExistence type="predicted"/>
<comment type="caution">
    <text evidence="1">The sequence shown here is derived from an EMBL/GenBank/DDBJ whole genome shotgun (WGS) entry which is preliminary data.</text>
</comment>
<evidence type="ECO:0000313" key="1">
    <source>
        <dbReference type="EMBL" id="MFC7613252.1"/>
    </source>
</evidence>
<dbReference type="EMBL" id="JBHTEY010000004">
    <property type="protein sequence ID" value="MFC7613252.1"/>
    <property type="molecule type" value="Genomic_DNA"/>
</dbReference>
<evidence type="ECO:0000313" key="2">
    <source>
        <dbReference type="Proteomes" id="UP001596512"/>
    </source>
</evidence>
<name>A0ABW2THM6_9PSEU</name>
<protein>
    <recommendedName>
        <fullName evidence="3">FXSXX-COOH protein</fullName>
    </recommendedName>
</protein>
<reference evidence="2" key="1">
    <citation type="journal article" date="2019" name="Int. J. Syst. Evol. Microbiol.">
        <title>The Global Catalogue of Microorganisms (GCM) 10K type strain sequencing project: providing services to taxonomists for standard genome sequencing and annotation.</title>
        <authorList>
            <consortium name="The Broad Institute Genomics Platform"/>
            <consortium name="The Broad Institute Genome Sequencing Center for Infectious Disease"/>
            <person name="Wu L."/>
            <person name="Ma J."/>
        </authorList>
    </citation>
    <scope>NUCLEOTIDE SEQUENCE [LARGE SCALE GENOMIC DNA]</scope>
    <source>
        <strain evidence="2">JCM 17695</strain>
    </source>
</reference>